<evidence type="ECO:0000313" key="9">
    <source>
        <dbReference type="EMBL" id="PMD41632.1"/>
    </source>
</evidence>
<dbReference type="AlphaFoldDB" id="A0A2J6RSZ5"/>
<keyword evidence="6 7" id="KW-0472">Membrane</keyword>
<dbReference type="Pfam" id="PF00083">
    <property type="entry name" value="Sugar_tr"/>
    <property type="match status" value="2"/>
</dbReference>
<evidence type="ECO:0000256" key="1">
    <source>
        <dbReference type="ARBA" id="ARBA00004141"/>
    </source>
</evidence>
<evidence type="ECO:0000256" key="7">
    <source>
        <dbReference type="SAM" id="Phobius"/>
    </source>
</evidence>
<accession>A0A2J6RSZ5</accession>
<feature type="transmembrane region" description="Helical" evidence="7">
    <location>
        <begin position="317"/>
        <end position="339"/>
    </location>
</feature>
<keyword evidence="10" id="KW-1185">Reference proteome</keyword>
<feature type="transmembrane region" description="Helical" evidence="7">
    <location>
        <begin position="378"/>
        <end position="402"/>
    </location>
</feature>
<dbReference type="PANTHER" id="PTHR48022">
    <property type="entry name" value="PLASTIDIC GLUCOSE TRANSPORTER 4"/>
    <property type="match status" value="1"/>
</dbReference>
<comment type="subcellular location">
    <subcellularLocation>
        <location evidence="1">Membrane</location>
        <topology evidence="1">Multi-pass membrane protein</topology>
    </subcellularLocation>
</comment>
<dbReference type="EMBL" id="KZ613944">
    <property type="protein sequence ID" value="PMD41632.1"/>
    <property type="molecule type" value="Genomic_DNA"/>
</dbReference>
<dbReference type="GO" id="GO:0016020">
    <property type="term" value="C:membrane"/>
    <property type="evidence" value="ECO:0007669"/>
    <property type="project" value="UniProtKB-SubCell"/>
</dbReference>
<name>A0A2J6RSZ5_HYAVF</name>
<dbReference type="Proteomes" id="UP000235786">
    <property type="component" value="Unassembled WGS sequence"/>
</dbReference>
<evidence type="ECO:0000313" key="10">
    <source>
        <dbReference type="Proteomes" id="UP000235786"/>
    </source>
</evidence>
<dbReference type="InterPro" id="IPR005828">
    <property type="entry name" value="MFS_sugar_transport-like"/>
</dbReference>
<dbReference type="InterPro" id="IPR020846">
    <property type="entry name" value="MFS_dom"/>
</dbReference>
<feature type="transmembrane region" description="Helical" evidence="7">
    <location>
        <begin position="247"/>
        <end position="271"/>
    </location>
</feature>
<dbReference type="SUPFAM" id="SSF103473">
    <property type="entry name" value="MFS general substrate transporter"/>
    <property type="match status" value="1"/>
</dbReference>
<dbReference type="InterPro" id="IPR050360">
    <property type="entry name" value="MFS_Sugar_Transporters"/>
</dbReference>
<protein>
    <submittedName>
        <fullName evidence="9">Sugar transporter</fullName>
    </submittedName>
</protein>
<feature type="transmembrane region" description="Helical" evidence="7">
    <location>
        <begin position="345"/>
        <end position="366"/>
    </location>
</feature>
<feature type="transmembrane region" description="Helical" evidence="7">
    <location>
        <begin position="159"/>
        <end position="180"/>
    </location>
</feature>
<evidence type="ECO:0000259" key="8">
    <source>
        <dbReference type="PROSITE" id="PS50850"/>
    </source>
</evidence>
<gene>
    <name evidence="9" type="ORF">L207DRAFT_582060</name>
</gene>
<feature type="transmembrane region" description="Helical" evidence="7">
    <location>
        <begin position="291"/>
        <end position="310"/>
    </location>
</feature>
<keyword evidence="4 7" id="KW-0812">Transmembrane</keyword>
<feature type="domain" description="Major facilitator superfamily (MFS) profile" evidence="8">
    <location>
        <begin position="2"/>
        <end position="444"/>
    </location>
</feature>
<feature type="transmembrane region" description="Helical" evidence="7">
    <location>
        <begin position="134"/>
        <end position="153"/>
    </location>
</feature>
<reference evidence="9 10" key="1">
    <citation type="submission" date="2016-04" db="EMBL/GenBank/DDBJ databases">
        <title>A degradative enzymes factory behind the ericoid mycorrhizal symbiosis.</title>
        <authorList>
            <consortium name="DOE Joint Genome Institute"/>
            <person name="Martino E."/>
            <person name="Morin E."/>
            <person name="Grelet G."/>
            <person name="Kuo A."/>
            <person name="Kohler A."/>
            <person name="Daghino S."/>
            <person name="Barry K."/>
            <person name="Choi C."/>
            <person name="Cichocki N."/>
            <person name="Clum A."/>
            <person name="Copeland A."/>
            <person name="Hainaut M."/>
            <person name="Haridas S."/>
            <person name="Labutti K."/>
            <person name="Lindquist E."/>
            <person name="Lipzen A."/>
            <person name="Khouja H.-R."/>
            <person name="Murat C."/>
            <person name="Ohm R."/>
            <person name="Olson A."/>
            <person name="Spatafora J."/>
            <person name="Veneault-Fourrey C."/>
            <person name="Henrissat B."/>
            <person name="Grigoriev I."/>
            <person name="Martin F."/>
            <person name="Perotto S."/>
        </authorList>
    </citation>
    <scope>NUCLEOTIDE SEQUENCE [LARGE SCALE GENOMIC DNA]</scope>
    <source>
        <strain evidence="9 10">F</strain>
    </source>
</reference>
<proteinExistence type="inferred from homology"/>
<dbReference type="Gene3D" id="1.20.1250.20">
    <property type="entry name" value="MFS general substrate transporter like domains"/>
    <property type="match status" value="1"/>
</dbReference>
<evidence type="ECO:0000256" key="5">
    <source>
        <dbReference type="ARBA" id="ARBA00022989"/>
    </source>
</evidence>
<evidence type="ECO:0000256" key="3">
    <source>
        <dbReference type="ARBA" id="ARBA00022448"/>
    </source>
</evidence>
<organism evidence="9 10">
    <name type="scientific">Hyaloscypha variabilis (strain UAMH 11265 / GT02V1 / F)</name>
    <name type="common">Meliniomyces variabilis</name>
    <dbReference type="NCBI Taxonomy" id="1149755"/>
    <lineage>
        <taxon>Eukaryota</taxon>
        <taxon>Fungi</taxon>
        <taxon>Dikarya</taxon>
        <taxon>Ascomycota</taxon>
        <taxon>Pezizomycotina</taxon>
        <taxon>Leotiomycetes</taxon>
        <taxon>Helotiales</taxon>
        <taxon>Hyaloscyphaceae</taxon>
        <taxon>Hyaloscypha</taxon>
        <taxon>Hyaloscypha variabilis</taxon>
    </lineage>
</organism>
<dbReference type="FunFam" id="1.20.1250.20:FF:000134">
    <property type="entry name" value="MFS sugar transporter protein"/>
    <property type="match status" value="1"/>
</dbReference>
<sequence length="444" mass="49279">MVTFVATVTAATQGYDSSMMNGLQILPGFEDYFNLSLPLQSLNVAIVSLGSVFAAPFGAYVPDKYGRKWGMAATAIVSLTGAIIQSAAQNSAMFFIERFLVGVSVTLSCIVSPEYVAEVAHPKYRGSLTSLYGAFRYIGGIIASLVTFGSQYIPSTWCWRFPSLLQFLPAILSIIPLPFIPESPRWLVYVDHQEEARRILIKYHGGGDENSPLVAAEFEEIRQTLEYERSVQTVGWKALYGTKGNRWRIGVCLTLTVFSQLSGMNTVSYYLGKVLDTAGVTNTNTQLGINISLSVWSLFCAVVGSIWVDAVKRRIEFLGSLTIMGLTMIIMAILTKLYLDTDNAVASGAIILWSGGFPRSMLYHWFLEPLCYPYAMGWSSWGFYLITAAICFLEAIVVFFYWPETRGLTLEEIDVVFDGEKHYENELTINEVEQVMVDVDVGKA</sequence>
<dbReference type="GO" id="GO:0005351">
    <property type="term" value="F:carbohydrate:proton symporter activity"/>
    <property type="evidence" value="ECO:0007669"/>
    <property type="project" value="TreeGrafter"/>
</dbReference>
<evidence type="ECO:0000256" key="4">
    <source>
        <dbReference type="ARBA" id="ARBA00022692"/>
    </source>
</evidence>
<dbReference type="InterPro" id="IPR036259">
    <property type="entry name" value="MFS_trans_sf"/>
</dbReference>
<evidence type="ECO:0000256" key="6">
    <source>
        <dbReference type="ARBA" id="ARBA00023136"/>
    </source>
</evidence>
<dbReference type="PROSITE" id="PS50850">
    <property type="entry name" value="MFS"/>
    <property type="match status" value="1"/>
</dbReference>
<comment type="similarity">
    <text evidence="2">Belongs to the major facilitator superfamily. Sugar transporter (TC 2.A.1.1) family.</text>
</comment>
<keyword evidence="3" id="KW-0813">Transport</keyword>
<evidence type="ECO:0000256" key="2">
    <source>
        <dbReference type="ARBA" id="ARBA00010992"/>
    </source>
</evidence>
<keyword evidence="5 7" id="KW-1133">Transmembrane helix</keyword>
<keyword evidence="9" id="KW-0762">Sugar transport</keyword>
<dbReference type="PANTHER" id="PTHR48022:SF64">
    <property type="entry name" value="MAJOR FACILITATOR SUPERFAMILY (MFS) PROFILE DOMAIN-CONTAINING PROTEIN"/>
    <property type="match status" value="1"/>
</dbReference>
<dbReference type="OrthoDB" id="4540492at2759"/>
<feature type="transmembrane region" description="Helical" evidence="7">
    <location>
        <begin position="38"/>
        <end position="57"/>
    </location>
</feature>